<evidence type="ECO:0000313" key="5">
    <source>
        <dbReference type="Proteomes" id="UP000626148"/>
    </source>
</evidence>
<dbReference type="InterPro" id="IPR017850">
    <property type="entry name" value="Alkaline_phosphatase_core_sf"/>
</dbReference>
<name>A0A918N992_9GAMM</name>
<dbReference type="AlphaFoldDB" id="A0A918N992"/>
<keyword evidence="5" id="KW-1185">Reference proteome</keyword>
<evidence type="ECO:0000313" key="4">
    <source>
        <dbReference type="EMBL" id="GGX55764.1"/>
    </source>
</evidence>
<dbReference type="InterPro" id="IPR052701">
    <property type="entry name" value="GAG_Ulvan_Degrading_Sulfatases"/>
</dbReference>
<sequence>MIRRAFSFAGRFWLLNTVIAAILIAFNLWAYDWTTSLLANVYVPLAVIGQAFALTLLMAIALLPFLLLPGRLRLGVYALVGGLFQFLLVLDGQIFTIYRFHIDAFFIKMFFTDFAGLGIGWLTVAGGVLALVVVIGLMYGGALWAGRKHRSLKAWPVMTLLFLMTLGGQTIHAWGYAHNMRPIVSLTYVIPWYMPLVADEDMEKWGLINENLIEENERIEVSEASTFNYPLSPLQCEPDTSARPKNLIFVGLESWRFDRMTPEISPNIHAIGEDALVFNDHLAGGTVTTTGLFSLMFGTSHLYWDGALGSGTRPALIDALLDRDYDIRVLANQDIRANKLYEVFFRGIEPIQAWGEGRIPTGDAALIDKLLTSVDAEPEQPFFSFMFFNSTHFSYWTPEGYDKPFLPAKKLSMSKADADTDPVPHLNQYNNSIHFVDSLIGRMKNELQARGLWEDTIVVITGDHGEEFNDQGENYWGHGSNFSRYQLGVPLVIHWPGRTGEYDHRTTHEDITPTLLTEAFGCANPISDLGTGESLFDDSPRTLIAESYVNKAFIRGTTVNEMYPGFVKTYSLDDINDEATTPSGILRDVQKVQSRFR</sequence>
<feature type="transmembrane region" description="Helical" evidence="1">
    <location>
        <begin position="157"/>
        <end position="177"/>
    </location>
</feature>
<dbReference type="Pfam" id="PF11893">
    <property type="entry name" value="DUF3413"/>
    <property type="match status" value="1"/>
</dbReference>
<dbReference type="Gene3D" id="3.40.720.10">
    <property type="entry name" value="Alkaline Phosphatase, subunit A"/>
    <property type="match status" value="1"/>
</dbReference>
<dbReference type="InterPro" id="IPR000917">
    <property type="entry name" value="Sulfatase_N"/>
</dbReference>
<feature type="domain" description="Inner membrane protein YejM N-terminal" evidence="3">
    <location>
        <begin position="2"/>
        <end position="236"/>
    </location>
</feature>
<dbReference type="PIRSF" id="PIRSF004950">
    <property type="entry name" value="Mmb_sulf_HI0842"/>
    <property type="match status" value="1"/>
</dbReference>
<dbReference type="GO" id="GO:0016787">
    <property type="term" value="F:hydrolase activity"/>
    <property type="evidence" value="ECO:0007669"/>
    <property type="project" value="UniProtKB-KW"/>
</dbReference>
<evidence type="ECO:0000259" key="3">
    <source>
        <dbReference type="Pfam" id="PF11893"/>
    </source>
</evidence>
<gene>
    <name evidence="4" type="ORF">GCM10007392_24360</name>
</gene>
<evidence type="ECO:0000256" key="1">
    <source>
        <dbReference type="SAM" id="Phobius"/>
    </source>
</evidence>
<dbReference type="CDD" id="cd16148">
    <property type="entry name" value="sulfatase_like"/>
    <property type="match status" value="1"/>
</dbReference>
<accession>A0A918N992</accession>
<keyword evidence="1" id="KW-0472">Membrane</keyword>
<comment type="caution">
    <text evidence="4">The sequence shown here is derived from an EMBL/GenBank/DDBJ whole genome shotgun (WGS) entry which is preliminary data.</text>
</comment>
<proteinExistence type="predicted"/>
<evidence type="ECO:0000259" key="2">
    <source>
        <dbReference type="Pfam" id="PF00884"/>
    </source>
</evidence>
<feature type="domain" description="Sulfatase N-terminal" evidence="2">
    <location>
        <begin position="245"/>
        <end position="517"/>
    </location>
</feature>
<dbReference type="SUPFAM" id="SSF53649">
    <property type="entry name" value="Alkaline phosphatase-like"/>
    <property type="match status" value="1"/>
</dbReference>
<feature type="transmembrane region" description="Helical" evidence="1">
    <location>
        <begin position="12"/>
        <end position="30"/>
    </location>
</feature>
<dbReference type="PANTHER" id="PTHR43751:SF3">
    <property type="entry name" value="SULFATASE N-TERMINAL DOMAIN-CONTAINING PROTEIN"/>
    <property type="match status" value="1"/>
</dbReference>
<keyword evidence="4" id="KW-0378">Hydrolase</keyword>
<feature type="transmembrane region" description="Helical" evidence="1">
    <location>
        <begin position="74"/>
        <end position="98"/>
    </location>
</feature>
<dbReference type="Proteomes" id="UP000626148">
    <property type="component" value="Unassembled WGS sequence"/>
</dbReference>
<dbReference type="EMBL" id="BMXR01000005">
    <property type="protein sequence ID" value="GGX55764.1"/>
    <property type="molecule type" value="Genomic_DNA"/>
</dbReference>
<dbReference type="InterPro" id="IPR024588">
    <property type="entry name" value="YejM_N"/>
</dbReference>
<protein>
    <submittedName>
        <fullName evidence="4">Hydrolase</fullName>
    </submittedName>
</protein>
<feature type="transmembrane region" description="Helical" evidence="1">
    <location>
        <begin position="118"/>
        <end position="145"/>
    </location>
</feature>
<dbReference type="Pfam" id="PF00884">
    <property type="entry name" value="Sulfatase"/>
    <property type="match status" value="1"/>
</dbReference>
<dbReference type="InterPro" id="IPR012159">
    <property type="entry name" value="YejM-like"/>
</dbReference>
<reference evidence="4" key="2">
    <citation type="submission" date="2020-09" db="EMBL/GenBank/DDBJ databases">
        <authorList>
            <person name="Sun Q."/>
            <person name="Kim S."/>
        </authorList>
    </citation>
    <scope>NUCLEOTIDE SEQUENCE</scope>
    <source>
        <strain evidence="4">KCTC 22169</strain>
    </source>
</reference>
<reference evidence="4" key="1">
    <citation type="journal article" date="2014" name="Int. J. Syst. Evol. Microbiol.">
        <title>Complete genome sequence of Corynebacterium casei LMG S-19264T (=DSM 44701T), isolated from a smear-ripened cheese.</title>
        <authorList>
            <consortium name="US DOE Joint Genome Institute (JGI-PGF)"/>
            <person name="Walter F."/>
            <person name="Albersmeier A."/>
            <person name="Kalinowski J."/>
            <person name="Ruckert C."/>
        </authorList>
    </citation>
    <scope>NUCLEOTIDE SEQUENCE</scope>
    <source>
        <strain evidence="4">KCTC 22169</strain>
    </source>
</reference>
<feature type="transmembrane region" description="Helical" evidence="1">
    <location>
        <begin position="42"/>
        <end position="67"/>
    </location>
</feature>
<keyword evidence="1" id="KW-0812">Transmembrane</keyword>
<organism evidence="4 5">
    <name type="scientific">Saccharospirillum salsuginis</name>
    <dbReference type="NCBI Taxonomy" id="418750"/>
    <lineage>
        <taxon>Bacteria</taxon>
        <taxon>Pseudomonadati</taxon>
        <taxon>Pseudomonadota</taxon>
        <taxon>Gammaproteobacteria</taxon>
        <taxon>Oceanospirillales</taxon>
        <taxon>Saccharospirillaceae</taxon>
        <taxon>Saccharospirillum</taxon>
    </lineage>
</organism>
<keyword evidence="1" id="KW-1133">Transmembrane helix</keyword>
<dbReference type="RefSeq" id="WP_189608926.1">
    <property type="nucleotide sequence ID" value="NZ_BMXR01000005.1"/>
</dbReference>
<dbReference type="PANTHER" id="PTHR43751">
    <property type="entry name" value="SULFATASE"/>
    <property type="match status" value="1"/>
</dbReference>